<keyword evidence="3" id="KW-1185">Reference proteome</keyword>
<dbReference type="Proteomes" id="UP000826271">
    <property type="component" value="Unassembled WGS sequence"/>
</dbReference>
<accession>A0AAV6WFE9</accession>
<evidence type="ECO:0000259" key="1">
    <source>
        <dbReference type="Pfam" id="PF04937"/>
    </source>
</evidence>
<dbReference type="PANTHER" id="PTHR32166">
    <property type="entry name" value="OSJNBA0013A04.12 PROTEIN"/>
    <property type="match status" value="1"/>
</dbReference>
<feature type="domain" description="DUF659" evidence="1">
    <location>
        <begin position="42"/>
        <end position="204"/>
    </location>
</feature>
<proteinExistence type="predicted"/>
<dbReference type="InterPro" id="IPR007021">
    <property type="entry name" value="DUF659"/>
</dbReference>
<dbReference type="AlphaFoldDB" id="A0AAV6WFE9"/>
<dbReference type="PANTHER" id="PTHR32166:SF81">
    <property type="entry name" value="OS06G0658400 PROTEIN"/>
    <property type="match status" value="1"/>
</dbReference>
<dbReference type="Pfam" id="PF04937">
    <property type="entry name" value="DUF659"/>
    <property type="match status" value="1"/>
</dbReference>
<organism evidence="2 3">
    <name type="scientific">Buddleja alternifolia</name>
    <dbReference type="NCBI Taxonomy" id="168488"/>
    <lineage>
        <taxon>Eukaryota</taxon>
        <taxon>Viridiplantae</taxon>
        <taxon>Streptophyta</taxon>
        <taxon>Embryophyta</taxon>
        <taxon>Tracheophyta</taxon>
        <taxon>Spermatophyta</taxon>
        <taxon>Magnoliopsida</taxon>
        <taxon>eudicotyledons</taxon>
        <taxon>Gunneridae</taxon>
        <taxon>Pentapetalae</taxon>
        <taxon>asterids</taxon>
        <taxon>lamiids</taxon>
        <taxon>Lamiales</taxon>
        <taxon>Scrophulariaceae</taxon>
        <taxon>Buddlejeae</taxon>
        <taxon>Buddleja</taxon>
    </lineage>
</organism>
<comment type="caution">
    <text evidence="2">The sequence shown here is derived from an EMBL/GenBank/DDBJ whole genome shotgun (WGS) entry which is preliminary data.</text>
</comment>
<evidence type="ECO:0000313" key="3">
    <source>
        <dbReference type="Proteomes" id="UP000826271"/>
    </source>
</evidence>
<sequence>MVPLPRSSSSHSSSYSVSMDALNSSAFRQESFDPKRKRIEDYNALRTKLLEKEKANVEKLLEPAKATWTQQGVTLVCDGWTNPQRRPLINFMAVNEGGTMFIRAVNFQGKYKDKWFISSLIKEVTVEVGVANVVQIITDNAPVCKAAGLLVEQAHPHVFWTPCVVHTLNLALKNICAAKNTQANEITYDECHWISELTATAMMIKNFITNHSVRLAMFNEFSKLKLFVVAETRFASVIIMLRRFRLIK</sequence>
<gene>
    <name evidence="2" type="ORF">BUALT_Bualt17G0000800</name>
</gene>
<dbReference type="SUPFAM" id="SSF53098">
    <property type="entry name" value="Ribonuclease H-like"/>
    <property type="match status" value="1"/>
</dbReference>
<protein>
    <recommendedName>
        <fullName evidence="1">DUF659 domain-containing protein</fullName>
    </recommendedName>
</protein>
<name>A0AAV6WFE9_9LAMI</name>
<dbReference type="InterPro" id="IPR012337">
    <property type="entry name" value="RNaseH-like_sf"/>
</dbReference>
<dbReference type="EMBL" id="WHWC01000017">
    <property type="protein sequence ID" value="KAG8365715.1"/>
    <property type="molecule type" value="Genomic_DNA"/>
</dbReference>
<evidence type="ECO:0000313" key="2">
    <source>
        <dbReference type="EMBL" id="KAG8365715.1"/>
    </source>
</evidence>
<reference evidence="2" key="1">
    <citation type="submission" date="2019-10" db="EMBL/GenBank/DDBJ databases">
        <authorList>
            <person name="Zhang R."/>
            <person name="Pan Y."/>
            <person name="Wang J."/>
            <person name="Ma R."/>
            <person name="Yu S."/>
        </authorList>
    </citation>
    <scope>NUCLEOTIDE SEQUENCE</scope>
    <source>
        <strain evidence="2">LA-IB0</strain>
        <tissue evidence="2">Leaf</tissue>
    </source>
</reference>